<accession>A0ABT3JRP7</accession>
<gene>
    <name evidence="2" type="ORF">OK345_01080</name>
</gene>
<reference evidence="2 3" key="1">
    <citation type="submission" date="2022-10" db="EMBL/GenBank/DDBJ databases">
        <title>Xanthomonas sp. H13-6.</title>
        <authorList>
            <person name="Liu X."/>
            <person name="Deng Z."/>
            <person name="Jiang Y."/>
            <person name="Yu T."/>
            <person name="Ai J."/>
        </authorList>
    </citation>
    <scope>NUCLEOTIDE SEQUENCE [LARGE SCALE GENOMIC DNA]</scope>
    <source>
        <strain evidence="2 3">H13-6</strain>
    </source>
</reference>
<feature type="transmembrane region" description="Helical" evidence="1">
    <location>
        <begin position="62"/>
        <end position="84"/>
    </location>
</feature>
<keyword evidence="1" id="KW-1133">Transmembrane helix</keyword>
<protein>
    <submittedName>
        <fullName evidence="2">TrbC/VirB2 family protein</fullName>
    </submittedName>
</protein>
<keyword evidence="1" id="KW-0472">Membrane</keyword>
<proteinExistence type="predicted"/>
<keyword evidence="1" id="KW-0812">Transmembrane</keyword>
<sequence length="136" mass="13982">MEINPLIQQKNRKAIVDNAVSVSKTLLKAVALTAMFALPAFADGGFADTDKKVCGFLDNINGLLSMASIAVVTIAVIFAGYQIAFAHKRISDVSPILIGGLLIGAAGQIASMVIGKGDGASECSAMIVNSVAPYLA</sequence>
<name>A0ABT3JRP7_9XANT</name>
<organism evidence="2 3">
    <name type="scientific">Xanthomonas chitinilytica</name>
    <dbReference type="NCBI Taxonomy" id="2989819"/>
    <lineage>
        <taxon>Bacteria</taxon>
        <taxon>Pseudomonadati</taxon>
        <taxon>Pseudomonadota</taxon>
        <taxon>Gammaproteobacteria</taxon>
        <taxon>Lysobacterales</taxon>
        <taxon>Lysobacteraceae</taxon>
        <taxon>Xanthomonas</taxon>
    </lineage>
</organism>
<evidence type="ECO:0000313" key="3">
    <source>
        <dbReference type="Proteomes" id="UP001209922"/>
    </source>
</evidence>
<dbReference type="Proteomes" id="UP001209922">
    <property type="component" value="Unassembled WGS sequence"/>
</dbReference>
<keyword evidence="3" id="KW-1185">Reference proteome</keyword>
<dbReference type="Pfam" id="PF04956">
    <property type="entry name" value="TrbC"/>
    <property type="match status" value="1"/>
</dbReference>
<dbReference type="InterPro" id="IPR007039">
    <property type="entry name" value="TrbC/VirB2"/>
</dbReference>
<feature type="transmembrane region" description="Helical" evidence="1">
    <location>
        <begin position="96"/>
        <end position="114"/>
    </location>
</feature>
<dbReference type="EMBL" id="JAPCHY010000001">
    <property type="protein sequence ID" value="MCW4471103.1"/>
    <property type="molecule type" value="Genomic_DNA"/>
</dbReference>
<feature type="transmembrane region" description="Helical" evidence="1">
    <location>
        <begin position="21"/>
        <end position="42"/>
    </location>
</feature>
<evidence type="ECO:0000256" key="1">
    <source>
        <dbReference type="SAM" id="Phobius"/>
    </source>
</evidence>
<dbReference type="RefSeq" id="WP_265126051.1">
    <property type="nucleotide sequence ID" value="NZ_JAPCHY010000001.1"/>
</dbReference>
<evidence type="ECO:0000313" key="2">
    <source>
        <dbReference type="EMBL" id="MCW4471103.1"/>
    </source>
</evidence>
<comment type="caution">
    <text evidence="2">The sequence shown here is derived from an EMBL/GenBank/DDBJ whole genome shotgun (WGS) entry which is preliminary data.</text>
</comment>